<sequence length="373" mass="43241">MRQEEVVIRGGSVVTSYGIVEADVWISGGTIRRIAKDSLPKEAKGTARPNEIDASGMYLLPGFVAMPERPHGRIRRLPEYLDAIRLLIRQGYTCLVDTLQPEAWMDHPQVRYQTAMHFNNLIDYTWQVELPASRLNGETVRRWCGEGYRLLRVVVRRPEELFRMDWETISPLLTSYKVMLQLRVPKEAGLNGEERLRLYRQWLSLCRCWQIRTWVDGEASLTFEEFDPYYHVFRLRGEHCERALRHLAGHWFRSLPVIAALDEVQVNLRRREWDPESLLCLLVRVASTNAAKAAGLYPRKGCIIPGADADILFLKKEHWLTKFVLSTILNLSDFLLPTSVMSKGKWLYRNQCFASTIGMGRCLLDIKPYNYVI</sequence>
<comment type="caution">
    <text evidence="3">The sequence shown here is derived from an EMBL/GenBank/DDBJ whole genome shotgun (WGS) entry which is preliminary data.</text>
</comment>
<comment type="cofactor">
    <cofactor evidence="1">
        <name>Zn(2+)</name>
        <dbReference type="ChEBI" id="CHEBI:29105"/>
    </cofactor>
</comment>
<organism evidence="3 4">
    <name type="scientific">Brevibacillus thermoruber</name>
    <dbReference type="NCBI Taxonomy" id="33942"/>
    <lineage>
        <taxon>Bacteria</taxon>
        <taxon>Bacillati</taxon>
        <taxon>Bacillota</taxon>
        <taxon>Bacilli</taxon>
        <taxon>Bacillales</taxon>
        <taxon>Paenibacillaceae</taxon>
        <taxon>Brevibacillus</taxon>
    </lineage>
</organism>
<dbReference type="GO" id="GO:0005829">
    <property type="term" value="C:cytosol"/>
    <property type="evidence" value="ECO:0007669"/>
    <property type="project" value="TreeGrafter"/>
</dbReference>
<gene>
    <name evidence="3" type="ORF">O3V59_00595</name>
</gene>
<dbReference type="Pfam" id="PF01979">
    <property type="entry name" value="Amidohydro_1"/>
    <property type="match status" value="1"/>
</dbReference>
<accession>A0A9X3Z1R8</accession>
<evidence type="ECO:0000313" key="3">
    <source>
        <dbReference type="EMBL" id="MDA5106849.1"/>
    </source>
</evidence>
<dbReference type="RefSeq" id="WP_271139240.1">
    <property type="nucleotide sequence ID" value="NZ_JAPYYP010000001.1"/>
</dbReference>
<keyword evidence="4" id="KW-1185">Reference proteome</keyword>
<dbReference type="PANTHER" id="PTHR11647">
    <property type="entry name" value="HYDRANTOINASE/DIHYDROPYRIMIDINASE FAMILY MEMBER"/>
    <property type="match status" value="1"/>
</dbReference>
<evidence type="ECO:0000256" key="1">
    <source>
        <dbReference type="ARBA" id="ARBA00001947"/>
    </source>
</evidence>
<dbReference type="InterPro" id="IPR006680">
    <property type="entry name" value="Amidohydro-rel"/>
</dbReference>
<dbReference type="Proteomes" id="UP001151071">
    <property type="component" value="Unassembled WGS sequence"/>
</dbReference>
<name>A0A9X3Z1R8_9BACL</name>
<dbReference type="InterPro" id="IPR011059">
    <property type="entry name" value="Metal-dep_hydrolase_composite"/>
</dbReference>
<dbReference type="Gene3D" id="3.20.20.140">
    <property type="entry name" value="Metal-dependent hydrolases"/>
    <property type="match status" value="1"/>
</dbReference>
<reference evidence="3" key="1">
    <citation type="submission" date="2022-12" db="EMBL/GenBank/DDBJ databases">
        <title>Draft genome sequence of the thermophilic strain Brevibacillus thermoruber HT42, isolated from Los Humeros, Puebla, Mexico, with biotechnological potential.</title>
        <authorList>
            <person name="Lara Sanchez J."/>
            <person name="Solis Palacios R."/>
            <person name="Bustos Baena A.S."/>
            <person name="Ruz Baez A.E."/>
            <person name="Espinosa Luna G."/>
            <person name="Oliart Ros R.M."/>
        </authorList>
    </citation>
    <scope>NUCLEOTIDE SEQUENCE</scope>
    <source>
        <strain evidence="3">HT42</strain>
    </source>
</reference>
<proteinExistence type="predicted"/>
<dbReference type="SUPFAM" id="SSF51338">
    <property type="entry name" value="Composite domain of metallo-dependent hydrolases"/>
    <property type="match status" value="1"/>
</dbReference>
<dbReference type="PANTHER" id="PTHR11647:SF1">
    <property type="entry name" value="COLLAPSIN RESPONSE MEDIATOR PROTEIN"/>
    <property type="match status" value="1"/>
</dbReference>
<feature type="domain" description="Amidohydrolase-related" evidence="2">
    <location>
        <begin position="282"/>
        <end position="346"/>
    </location>
</feature>
<dbReference type="InterPro" id="IPR050378">
    <property type="entry name" value="Metallo-dep_Hydrolases_sf"/>
</dbReference>
<dbReference type="EMBL" id="JAPYYP010000001">
    <property type="protein sequence ID" value="MDA5106849.1"/>
    <property type="molecule type" value="Genomic_DNA"/>
</dbReference>
<evidence type="ECO:0000313" key="4">
    <source>
        <dbReference type="Proteomes" id="UP001151071"/>
    </source>
</evidence>
<protein>
    <submittedName>
        <fullName evidence="3">Amidohydrolase family protein</fullName>
    </submittedName>
</protein>
<evidence type="ECO:0000259" key="2">
    <source>
        <dbReference type="Pfam" id="PF01979"/>
    </source>
</evidence>
<dbReference type="AlphaFoldDB" id="A0A9X3Z1R8"/>
<dbReference type="GO" id="GO:0016812">
    <property type="term" value="F:hydrolase activity, acting on carbon-nitrogen (but not peptide) bonds, in cyclic amides"/>
    <property type="evidence" value="ECO:0007669"/>
    <property type="project" value="TreeGrafter"/>
</dbReference>
<dbReference type="Gene3D" id="2.30.40.10">
    <property type="entry name" value="Urease, subunit C, domain 1"/>
    <property type="match status" value="2"/>
</dbReference>